<sequence length="265" mass="30238">MATDRTTSQVLFDNGTHKCISFTSLVKGEGVQANQFLILDHERAAVLDPGGDLTYIPLTMELNKYTRLQNLDYVIASHQDPDIITSMPRWLVYTKAKVASSKLWTRFLPHLSSTFMNDRMQGSWEDRLIEIPDHGQSIPLGESRIIAVPAHFLHSVGNFQFYDPISKILFSGDMGASIVDDASLPLENFTDHIVKMKAFHQRYMCSNRVIKLWVRMVREMDVEMIVPQHGNAFIGKPMVNQFLDWIENLQCGIDLMDETIFSCPK</sequence>
<dbReference type="PANTHER" id="PTHR43041">
    <property type="entry name" value="HYDROLASE, METALLO-BETA-LACTAMASE SUPERFAMILY"/>
    <property type="match status" value="1"/>
</dbReference>
<name>A0AAW8JJW6_9GAMM</name>
<evidence type="ECO:0000313" key="3">
    <source>
        <dbReference type="Proteomes" id="UP001243195"/>
    </source>
</evidence>
<reference evidence="2" key="1">
    <citation type="submission" date="2023-08" db="EMBL/GenBank/DDBJ databases">
        <title>Emergence of clinically-relevant ST2 carbapenem-resistant Acinetobacter baumannii strains in hospital sewages in Zhejiang, East of China.</title>
        <authorList>
            <person name="Kaichao C."/>
            <person name="Zhang R."/>
        </authorList>
    </citation>
    <scope>NUCLEOTIDE SEQUENCE</scope>
    <source>
        <strain evidence="2">M-SY-60</strain>
    </source>
</reference>
<accession>A0AAW8JJW6</accession>
<protein>
    <submittedName>
        <fullName evidence="2">MBL fold metallo-hydrolase</fullName>
    </submittedName>
</protein>
<dbReference type="Proteomes" id="UP001243195">
    <property type="component" value="Unassembled WGS sequence"/>
</dbReference>
<dbReference type="SUPFAM" id="SSF56281">
    <property type="entry name" value="Metallo-hydrolase/oxidoreductase"/>
    <property type="match status" value="1"/>
</dbReference>
<dbReference type="PANTHER" id="PTHR43041:SF1">
    <property type="entry name" value="METALLO-BETA-LACTAMASE DOMAIN-CONTAINING PROTEIN"/>
    <property type="match status" value="1"/>
</dbReference>
<dbReference type="SMART" id="SM00849">
    <property type="entry name" value="Lactamase_B"/>
    <property type="match status" value="1"/>
</dbReference>
<dbReference type="RefSeq" id="WP_308956898.1">
    <property type="nucleotide sequence ID" value="NZ_JAVICY010000024.1"/>
</dbReference>
<dbReference type="EMBL" id="JAVIDA010000022">
    <property type="protein sequence ID" value="MDQ9072585.1"/>
    <property type="molecule type" value="Genomic_DNA"/>
</dbReference>
<dbReference type="CDD" id="cd07709">
    <property type="entry name" value="flavodiiron_proteins_MBL-fold"/>
    <property type="match status" value="1"/>
</dbReference>
<dbReference type="InterPro" id="IPR036866">
    <property type="entry name" value="RibonucZ/Hydroxyglut_hydro"/>
</dbReference>
<dbReference type="InterPro" id="IPR045761">
    <property type="entry name" value="ODP_dom"/>
</dbReference>
<organism evidence="2 3">
    <name type="scientific">Acinetobacter gerneri</name>
    <dbReference type="NCBI Taxonomy" id="202952"/>
    <lineage>
        <taxon>Bacteria</taxon>
        <taxon>Pseudomonadati</taxon>
        <taxon>Pseudomonadota</taxon>
        <taxon>Gammaproteobacteria</taxon>
        <taxon>Moraxellales</taxon>
        <taxon>Moraxellaceae</taxon>
        <taxon>Acinetobacter</taxon>
    </lineage>
</organism>
<dbReference type="Pfam" id="PF19583">
    <property type="entry name" value="ODP"/>
    <property type="match status" value="1"/>
</dbReference>
<feature type="domain" description="Metallo-beta-lactamase" evidence="1">
    <location>
        <begin position="32"/>
        <end position="229"/>
    </location>
</feature>
<dbReference type="Gene3D" id="3.60.15.10">
    <property type="entry name" value="Ribonuclease Z/Hydroxyacylglutathione hydrolase-like"/>
    <property type="match status" value="1"/>
</dbReference>
<evidence type="ECO:0000259" key="1">
    <source>
        <dbReference type="SMART" id="SM00849"/>
    </source>
</evidence>
<evidence type="ECO:0000313" key="2">
    <source>
        <dbReference type="EMBL" id="MDQ9072585.1"/>
    </source>
</evidence>
<gene>
    <name evidence="2" type="ORF">RFH51_14075</name>
</gene>
<dbReference type="AlphaFoldDB" id="A0AAW8JJW6"/>
<dbReference type="InterPro" id="IPR001279">
    <property type="entry name" value="Metallo-B-lactamas"/>
</dbReference>
<proteinExistence type="predicted"/>
<comment type="caution">
    <text evidence="2">The sequence shown here is derived from an EMBL/GenBank/DDBJ whole genome shotgun (WGS) entry which is preliminary data.</text>
</comment>